<feature type="transmembrane region" description="Helical" evidence="12">
    <location>
        <begin position="162"/>
        <end position="181"/>
    </location>
</feature>
<comment type="caution">
    <text evidence="13">The sequence shown here is derived from an EMBL/GenBank/DDBJ whole genome shotgun (WGS) entry which is preliminary data.</text>
</comment>
<evidence type="ECO:0000256" key="3">
    <source>
        <dbReference type="ARBA" id="ARBA00022692"/>
    </source>
</evidence>
<sequence length="315" mass="34112">MNTNRWLKRFSYASTVGMFLILLMGTLVTKTNSGAGCGTDWPLCNGKFVPAYTITSLIEYSHRFVTGVVSLILLATLILVFLYSGRKDAKWYVSGAMFFTLLQAVLGAMAVIWPTSAPVLALHFGFSLLSFAFTLLLALIYSGKGEAMRLGDGSRLSRGVRVAVWCSLAAAYIVVYLGAYVRHTDSLGGCIGWPLCNGAVVPELQGATAIVFTHRVAAAVFGIYLLLLYIAIRSQAGTQSSVTQASKWSLILVVLQILSGGFVTLSIGYDYYLFASMLHTLLISCLFGVMCYLGVLTLRSSEQENIQAYAAPKLP</sequence>
<dbReference type="Pfam" id="PF02628">
    <property type="entry name" value="COX15-CtaA"/>
    <property type="match status" value="1"/>
</dbReference>
<evidence type="ECO:0000256" key="11">
    <source>
        <dbReference type="ARBA" id="ARBA00023444"/>
    </source>
</evidence>
<reference evidence="13 14" key="1">
    <citation type="submission" date="2022-12" db="EMBL/GenBank/DDBJ databases">
        <title>Draft genome sequence of Paenibacillus sp. dW9.</title>
        <authorList>
            <person name="Choi E.-W."/>
            <person name="Kim D.-U."/>
        </authorList>
    </citation>
    <scope>NUCLEOTIDE SEQUENCE [LARGE SCALE GENOMIC DNA]</scope>
    <source>
        <strain evidence="14">dW9</strain>
    </source>
</reference>
<keyword evidence="3 12" id="KW-0812">Transmembrane</keyword>
<evidence type="ECO:0000256" key="7">
    <source>
        <dbReference type="ARBA" id="ARBA00023004"/>
    </source>
</evidence>
<feature type="transmembrane region" description="Helical" evidence="12">
    <location>
        <begin position="273"/>
        <end position="295"/>
    </location>
</feature>
<evidence type="ECO:0000256" key="6">
    <source>
        <dbReference type="ARBA" id="ARBA00023002"/>
    </source>
</evidence>
<feature type="transmembrane region" description="Helical" evidence="12">
    <location>
        <begin position="119"/>
        <end position="141"/>
    </location>
</feature>
<feature type="transmembrane region" description="Helical" evidence="12">
    <location>
        <begin position="91"/>
        <end position="113"/>
    </location>
</feature>
<accession>A0ABT4QIS1</accession>
<keyword evidence="10" id="KW-1015">Disulfide bond</keyword>
<comment type="subcellular location">
    <subcellularLocation>
        <location evidence="1">Membrane</location>
        <topology evidence="1">Multi-pass membrane protein</topology>
    </subcellularLocation>
</comment>
<feature type="transmembrane region" description="Helical" evidence="12">
    <location>
        <begin position="12"/>
        <end position="29"/>
    </location>
</feature>
<keyword evidence="9 12" id="KW-0472">Membrane</keyword>
<keyword evidence="2" id="KW-1003">Cell membrane</keyword>
<evidence type="ECO:0000256" key="12">
    <source>
        <dbReference type="SAM" id="Phobius"/>
    </source>
</evidence>
<evidence type="ECO:0000256" key="1">
    <source>
        <dbReference type="ARBA" id="ARBA00004141"/>
    </source>
</evidence>
<protein>
    <submittedName>
        <fullName evidence="13">COX15/CtaA family protein</fullName>
    </submittedName>
</protein>
<feature type="transmembrane region" description="Helical" evidence="12">
    <location>
        <begin position="64"/>
        <end position="84"/>
    </location>
</feature>
<dbReference type="PANTHER" id="PTHR35457:SF1">
    <property type="entry name" value="HEME A SYNTHASE"/>
    <property type="match status" value="1"/>
</dbReference>
<dbReference type="InterPro" id="IPR050450">
    <property type="entry name" value="COX15/CtaA_HemeA_synthase"/>
</dbReference>
<evidence type="ECO:0000313" key="14">
    <source>
        <dbReference type="Proteomes" id="UP001527882"/>
    </source>
</evidence>
<comment type="pathway">
    <text evidence="11">Porphyrin-containing compound metabolism.</text>
</comment>
<dbReference type="EMBL" id="JAQAGZ010000027">
    <property type="protein sequence ID" value="MCZ8516777.1"/>
    <property type="molecule type" value="Genomic_DNA"/>
</dbReference>
<keyword evidence="4" id="KW-0479">Metal-binding</keyword>
<evidence type="ECO:0000256" key="10">
    <source>
        <dbReference type="ARBA" id="ARBA00023157"/>
    </source>
</evidence>
<dbReference type="RefSeq" id="WP_269885313.1">
    <property type="nucleotide sequence ID" value="NZ_JAQAGZ010000027.1"/>
</dbReference>
<feature type="transmembrane region" description="Helical" evidence="12">
    <location>
        <begin position="248"/>
        <end position="267"/>
    </location>
</feature>
<evidence type="ECO:0000256" key="2">
    <source>
        <dbReference type="ARBA" id="ARBA00022475"/>
    </source>
</evidence>
<dbReference type="Proteomes" id="UP001527882">
    <property type="component" value="Unassembled WGS sequence"/>
</dbReference>
<evidence type="ECO:0000313" key="13">
    <source>
        <dbReference type="EMBL" id="MCZ8516777.1"/>
    </source>
</evidence>
<proteinExistence type="predicted"/>
<keyword evidence="7" id="KW-0408">Iron</keyword>
<evidence type="ECO:0000256" key="8">
    <source>
        <dbReference type="ARBA" id="ARBA00023133"/>
    </source>
</evidence>
<keyword evidence="14" id="KW-1185">Reference proteome</keyword>
<feature type="transmembrane region" description="Helical" evidence="12">
    <location>
        <begin position="212"/>
        <end position="232"/>
    </location>
</feature>
<organism evidence="13 14">
    <name type="scientific">Paenibacillus gyeongsangnamensis</name>
    <dbReference type="NCBI Taxonomy" id="3388067"/>
    <lineage>
        <taxon>Bacteria</taxon>
        <taxon>Bacillati</taxon>
        <taxon>Bacillota</taxon>
        <taxon>Bacilli</taxon>
        <taxon>Bacillales</taxon>
        <taxon>Paenibacillaceae</taxon>
        <taxon>Paenibacillus</taxon>
    </lineage>
</organism>
<dbReference type="InterPro" id="IPR003780">
    <property type="entry name" value="COX15/CtaA_fam"/>
</dbReference>
<evidence type="ECO:0000256" key="5">
    <source>
        <dbReference type="ARBA" id="ARBA00022989"/>
    </source>
</evidence>
<evidence type="ECO:0000256" key="4">
    <source>
        <dbReference type="ARBA" id="ARBA00022723"/>
    </source>
</evidence>
<name>A0ABT4QIS1_9BACL</name>
<keyword evidence="8" id="KW-0350">Heme biosynthesis</keyword>
<gene>
    <name evidence="13" type="ORF">O9H85_31320</name>
</gene>
<dbReference type="PANTHER" id="PTHR35457">
    <property type="entry name" value="HEME A SYNTHASE"/>
    <property type="match status" value="1"/>
</dbReference>
<keyword evidence="5 12" id="KW-1133">Transmembrane helix</keyword>
<keyword evidence="6" id="KW-0560">Oxidoreductase</keyword>
<evidence type="ECO:0000256" key="9">
    <source>
        <dbReference type="ARBA" id="ARBA00023136"/>
    </source>
</evidence>